<accession>A0AAV6LQ53</accession>
<dbReference type="SUPFAM" id="SSF82861">
    <property type="entry name" value="Mechanosensitive channel protein MscS (YggB), transmembrane region"/>
    <property type="match status" value="1"/>
</dbReference>
<dbReference type="Gene3D" id="1.10.287.1260">
    <property type="match status" value="1"/>
</dbReference>
<keyword evidence="6 9" id="KW-0472">Membrane</keyword>
<keyword evidence="12" id="KW-1185">Reference proteome</keyword>
<evidence type="ECO:0000256" key="2">
    <source>
        <dbReference type="ARBA" id="ARBA00008017"/>
    </source>
</evidence>
<dbReference type="InterPro" id="IPR023408">
    <property type="entry name" value="MscS_beta-dom_sf"/>
</dbReference>
<comment type="subcellular location">
    <subcellularLocation>
        <location evidence="1">Membrane</location>
        <topology evidence="1">Multi-pass membrane protein</topology>
    </subcellularLocation>
</comment>
<evidence type="ECO:0000256" key="4">
    <source>
        <dbReference type="ARBA" id="ARBA00022989"/>
    </source>
</evidence>
<feature type="transmembrane region" description="Helical" evidence="9">
    <location>
        <begin position="236"/>
        <end position="254"/>
    </location>
</feature>
<feature type="region of interest" description="Disordered" evidence="8">
    <location>
        <begin position="168"/>
        <end position="187"/>
    </location>
</feature>
<keyword evidence="4 9" id="KW-1133">Transmembrane helix</keyword>
<feature type="transmembrane region" description="Helical" evidence="9">
    <location>
        <begin position="296"/>
        <end position="315"/>
    </location>
</feature>
<comment type="similarity">
    <text evidence="2">Belongs to the MscS (TC 1.A.23) family.</text>
</comment>
<evidence type="ECO:0000256" key="9">
    <source>
        <dbReference type="SAM" id="Phobius"/>
    </source>
</evidence>
<comment type="caution">
    <text evidence="11">The sequence shown here is derived from an EMBL/GenBank/DDBJ whole genome shotgun (WGS) entry which is preliminary data.</text>
</comment>
<evidence type="ECO:0000256" key="5">
    <source>
        <dbReference type="ARBA" id="ARBA00023065"/>
    </source>
</evidence>
<dbReference type="GO" id="GO:0034220">
    <property type="term" value="P:monoatomic ion transmembrane transport"/>
    <property type="evidence" value="ECO:0007669"/>
    <property type="project" value="UniProtKB-KW"/>
</dbReference>
<evidence type="ECO:0000256" key="8">
    <source>
        <dbReference type="SAM" id="MobiDB-lite"/>
    </source>
</evidence>
<reference evidence="11" key="1">
    <citation type="submission" date="2020-08" db="EMBL/GenBank/DDBJ databases">
        <title>Plant Genome Project.</title>
        <authorList>
            <person name="Zhang R.-G."/>
        </authorList>
    </citation>
    <scope>NUCLEOTIDE SEQUENCE</scope>
    <source>
        <strain evidence="11">WSP0</strain>
        <tissue evidence="11">Leaf</tissue>
    </source>
</reference>
<dbReference type="Pfam" id="PF00924">
    <property type="entry name" value="MS_channel_2nd"/>
    <property type="match status" value="1"/>
</dbReference>
<gene>
    <name evidence="11" type="ORF">RHGRI_001713</name>
</gene>
<keyword evidence="5" id="KW-0406">Ion transport</keyword>
<dbReference type="PANTHER" id="PTHR30566:SF5">
    <property type="entry name" value="MECHANOSENSITIVE ION CHANNEL PROTEIN 1, MITOCHONDRIAL-RELATED"/>
    <property type="match status" value="1"/>
</dbReference>
<dbReference type="GO" id="GO:0016020">
    <property type="term" value="C:membrane"/>
    <property type="evidence" value="ECO:0007669"/>
    <property type="project" value="UniProtKB-SubCell"/>
</dbReference>
<dbReference type="InterPro" id="IPR011014">
    <property type="entry name" value="MscS_channel_TM-2"/>
</dbReference>
<keyword evidence="5" id="KW-0813">Transport</keyword>
<evidence type="ECO:0000259" key="10">
    <source>
        <dbReference type="Pfam" id="PF00924"/>
    </source>
</evidence>
<proteinExistence type="inferred from homology"/>
<organism evidence="11 12">
    <name type="scientific">Rhododendron griersonianum</name>
    <dbReference type="NCBI Taxonomy" id="479676"/>
    <lineage>
        <taxon>Eukaryota</taxon>
        <taxon>Viridiplantae</taxon>
        <taxon>Streptophyta</taxon>
        <taxon>Embryophyta</taxon>
        <taxon>Tracheophyta</taxon>
        <taxon>Spermatophyta</taxon>
        <taxon>Magnoliopsida</taxon>
        <taxon>eudicotyledons</taxon>
        <taxon>Gunneridae</taxon>
        <taxon>Pentapetalae</taxon>
        <taxon>asterids</taxon>
        <taxon>Ericales</taxon>
        <taxon>Ericaceae</taxon>
        <taxon>Ericoideae</taxon>
        <taxon>Rhodoreae</taxon>
        <taxon>Rhododendron</taxon>
    </lineage>
</organism>
<feature type="transmembrane region" description="Helical" evidence="9">
    <location>
        <begin position="362"/>
        <end position="382"/>
    </location>
</feature>
<evidence type="ECO:0000313" key="12">
    <source>
        <dbReference type="Proteomes" id="UP000823749"/>
    </source>
</evidence>
<keyword evidence="7" id="KW-0407">Ion channel</keyword>
<sequence>MDLNKFLQSGGGVPPSMAADIEFNGISDVADQGTNVKAITLWDPHLGCPLGKTNYTLLSTSSHTLSLSSSFVQSPRLARALCLGLQANTSSPPFPANPTNSLRSITTGLESLSAYQYNRTNFVGSFSPTPSNLRLGSNVSPAAISPVLNCRFYSSFFGGKGDKARDTEVSAVSGGGEPAVGESGSGGSDIVDMAKDTWKLTVEAITYVGERAKEASNEVTPRVQQVLESHPYLREVIVPVSGTLTGTVLAWVVLPRILRRLHKYSTQGPAALLSGTTLWGPVPYEKSFWGALEDPLRYLITFMAFSQIAVMVAPTTVASQYIGPVWMGAVIVSFVWFLHRWKSNVIARALEARNIEIDRAKLLTLDKVSSVGLFVLGAMALAEACGVAVQSILTVGGIGGVATAFAARDILGNILSGLSVQISQPFSIGDTIKAGSVEGQVVEMGLTTTSLLSAEKFPTMVPNSMFSSQVGMLSFTLIISGDENGKKKESKLGIYKDGLSSKATVFTFAGASRSDSSEAVADLFSGRGAEASLPYSLGWARWSSEGLNWRDPTDVAGNGKMGFSRQLDVAGAPSDTPGDALIRVIVNKSRARWRAMVTRIPFRTEDVEKVPLISEGIKAMLRSNPKVFLEKEPPYCFLSRIEQSFAELTLGCNLKQMSKDELFSTEQDILLQSVQIIKQHGARLGSTMDMTSQ</sequence>
<dbReference type="EMBL" id="JACTNZ010000001">
    <property type="protein sequence ID" value="KAG5565887.1"/>
    <property type="molecule type" value="Genomic_DNA"/>
</dbReference>
<dbReference type="AlphaFoldDB" id="A0AAV6LQ53"/>
<evidence type="ECO:0000256" key="7">
    <source>
        <dbReference type="ARBA" id="ARBA00023303"/>
    </source>
</evidence>
<feature type="compositionally biased region" description="Gly residues" evidence="8">
    <location>
        <begin position="173"/>
        <end position="187"/>
    </location>
</feature>
<evidence type="ECO:0000256" key="3">
    <source>
        <dbReference type="ARBA" id="ARBA00022692"/>
    </source>
</evidence>
<name>A0AAV6LQ53_9ERIC</name>
<dbReference type="PANTHER" id="PTHR30566">
    <property type="entry name" value="YNAI-RELATED MECHANOSENSITIVE ION CHANNEL"/>
    <property type="match status" value="1"/>
</dbReference>
<feature type="transmembrane region" description="Helical" evidence="9">
    <location>
        <begin position="321"/>
        <end position="341"/>
    </location>
</feature>
<dbReference type="Proteomes" id="UP000823749">
    <property type="component" value="Chromosome 1"/>
</dbReference>
<protein>
    <recommendedName>
        <fullName evidence="10">Mechanosensitive ion channel MscS domain-containing protein</fullName>
    </recommendedName>
</protein>
<dbReference type="Gene3D" id="2.30.30.60">
    <property type="match status" value="1"/>
</dbReference>
<feature type="domain" description="Mechanosensitive ion channel MscS" evidence="10">
    <location>
        <begin position="409"/>
        <end position="468"/>
    </location>
</feature>
<evidence type="ECO:0000313" key="11">
    <source>
        <dbReference type="EMBL" id="KAG5565887.1"/>
    </source>
</evidence>
<dbReference type="SUPFAM" id="SSF50182">
    <property type="entry name" value="Sm-like ribonucleoproteins"/>
    <property type="match status" value="1"/>
</dbReference>
<evidence type="ECO:0000256" key="1">
    <source>
        <dbReference type="ARBA" id="ARBA00004141"/>
    </source>
</evidence>
<evidence type="ECO:0000256" key="6">
    <source>
        <dbReference type="ARBA" id="ARBA00023136"/>
    </source>
</evidence>
<keyword evidence="3 9" id="KW-0812">Transmembrane</keyword>
<dbReference type="InterPro" id="IPR006685">
    <property type="entry name" value="MscS_channel_2nd"/>
</dbReference>
<dbReference type="InterPro" id="IPR010920">
    <property type="entry name" value="LSM_dom_sf"/>
</dbReference>